<dbReference type="AlphaFoldDB" id="A0A229S7L6"/>
<sequence length="154" mass="16651">MSETPELDQVADARRKLATYAGFSRTYWTLYGVALVLMAGIPIWMSFLPESAGSFQWVLLAIGLASAAYSVNQRRRTGVQLPRRIGAYPSARRVWIVVLAITIASVAGIYALVGSGQRVVALVVLIPVAAVIFAGQVLTRAKMRDDIAAGRVLM</sequence>
<evidence type="ECO:0000256" key="1">
    <source>
        <dbReference type="SAM" id="Phobius"/>
    </source>
</evidence>
<feature type="transmembrane region" description="Helical" evidence="1">
    <location>
        <begin position="28"/>
        <end position="48"/>
    </location>
</feature>
<gene>
    <name evidence="2" type="ORF">CFP75_01945</name>
</gene>
<dbReference type="EMBL" id="NMQU01000008">
    <property type="protein sequence ID" value="OXM54927.1"/>
    <property type="molecule type" value="Genomic_DNA"/>
</dbReference>
<keyword evidence="1" id="KW-0472">Membrane</keyword>
<dbReference type="Proteomes" id="UP000215563">
    <property type="component" value="Unassembled WGS sequence"/>
</dbReference>
<reference evidence="2 3" key="1">
    <citation type="submission" date="2017-07" db="EMBL/GenBank/DDBJ databases">
        <title>Amycolatopsis alba DSM 44262 Genome sequencing and assembly.</title>
        <authorList>
            <person name="Kaur N."/>
            <person name="Mayilraj S."/>
        </authorList>
    </citation>
    <scope>NUCLEOTIDE SEQUENCE [LARGE SCALE GENOMIC DNA]</scope>
    <source>
        <strain evidence="2 3">DSM 44262</strain>
    </source>
</reference>
<evidence type="ECO:0008006" key="4">
    <source>
        <dbReference type="Google" id="ProtNLM"/>
    </source>
</evidence>
<dbReference type="RefSeq" id="WP_020630095.1">
    <property type="nucleotide sequence ID" value="NZ_KB913032.1"/>
</dbReference>
<name>A0A229S7L6_AMYAL</name>
<keyword evidence="3" id="KW-1185">Reference proteome</keyword>
<comment type="caution">
    <text evidence="2">The sequence shown here is derived from an EMBL/GenBank/DDBJ whole genome shotgun (WGS) entry which is preliminary data.</text>
</comment>
<proteinExistence type="predicted"/>
<organism evidence="2 3">
    <name type="scientific">Amycolatopsis alba DSM 44262</name>
    <dbReference type="NCBI Taxonomy" id="1125972"/>
    <lineage>
        <taxon>Bacteria</taxon>
        <taxon>Bacillati</taxon>
        <taxon>Actinomycetota</taxon>
        <taxon>Actinomycetes</taxon>
        <taxon>Pseudonocardiales</taxon>
        <taxon>Pseudonocardiaceae</taxon>
        <taxon>Amycolatopsis</taxon>
    </lineage>
</organism>
<evidence type="ECO:0000313" key="3">
    <source>
        <dbReference type="Proteomes" id="UP000215563"/>
    </source>
</evidence>
<protein>
    <recommendedName>
        <fullName evidence="4">MFS transporter</fullName>
    </recommendedName>
</protein>
<accession>A0A229S7L6</accession>
<evidence type="ECO:0000313" key="2">
    <source>
        <dbReference type="EMBL" id="OXM54927.1"/>
    </source>
</evidence>
<keyword evidence="1" id="KW-0812">Transmembrane</keyword>
<keyword evidence="1" id="KW-1133">Transmembrane helix</keyword>
<feature type="transmembrane region" description="Helical" evidence="1">
    <location>
        <begin position="93"/>
        <end position="113"/>
    </location>
</feature>
<feature type="transmembrane region" description="Helical" evidence="1">
    <location>
        <begin position="119"/>
        <end position="138"/>
    </location>
</feature>
<dbReference type="OrthoDB" id="3541120at2"/>
<feature type="transmembrane region" description="Helical" evidence="1">
    <location>
        <begin position="54"/>
        <end position="72"/>
    </location>
</feature>